<protein>
    <recommendedName>
        <fullName evidence="3">LysR substrate-binding domain-containing protein</fullName>
    </recommendedName>
</protein>
<proteinExistence type="predicted"/>
<sequence>MGVALVPSLFVEAALGCGSLVQALGDEYRLDSEAGFYIITSQPVRPESACGRVISWLLA</sequence>
<reference evidence="1 2" key="2">
    <citation type="journal article" date="2018" name="Int. J. Syst. Evol. Microbiol.">
        <title>Marinobacterium aestuarii sp. nov., a benzene-degrading marine bacterium isolated from estuary sediment.</title>
        <authorList>
            <person name="Bae S.S."/>
            <person name="Jung J."/>
            <person name="Chung D."/>
            <person name="Baek K."/>
        </authorList>
    </citation>
    <scope>NUCLEOTIDE SEQUENCE [LARGE SCALE GENOMIC DNA]</scope>
    <source>
        <strain evidence="1 2">ST58-10</strain>
    </source>
</reference>
<dbReference type="EMBL" id="CP015839">
    <property type="protein sequence ID" value="ANG62782.1"/>
    <property type="molecule type" value="Genomic_DNA"/>
</dbReference>
<reference evidence="2" key="1">
    <citation type="submission" date="2016-05" db="EMBL/GenBank/DDBJ databases">
        <authorList>
            <person name="Baek K."/>
            <person name="Yang S.-J."/>
        </authorList>
    </citation>
    <scope>NUCLEOTIDE SEQUENCE [LARGE SCALE GENOMIC DNA]</scope>
    <source>
        <strain evidence="2">ST58-10</strain>
    </source>
</reference>
<accession>A0A1A9EY80</accession>
<dbReference type="KEGG" id="mars:A8C75_10000"/>
<keyword evidence="2" id="KW-1185">Reference proteome</keyword>
<evidence type="ECO:0000313" key="2">
    <source>
        <dbReference type="Proteomes" id="UP000078070"/>
    </source>
</evidence>
<dbReference type="AlphaFoldDB" id="A0A1A9EY80"/>
<dbReference type="Proteomes" id="UP000078070">
    <property type="component" value="Chromosome"/>
</dbReference>
<evidence type="ECO:0000313" key="1">
    <source>
        <dbReference type="EMBL" id="ANG62782.1"/>
    </source>
</evidence>
<evidence type="ECO:0008006" key="3">
    <source>
        <dbReference type="Google" id="ProtNLM"/>
    </source>
</evidence>
<name>A0A1A9EY80_9GAMM</name>
<dbReference type="OrthoDB" id="6787458at2"/>
<gene>
    <name evidence="1" type="ORF">A8C75_10000</name>
</gene>
<organism evidence="1 2">
    <name type="scientific">Marinobacterium aestuarii</name>
    <dbReference type="NCBI Taxonomy" id="1821621"/>
    <lineage>
        <taxon>Bacteria</taxon>
        <taxon>Pseudomonadati</taxon>
        <taxon>Pseudomonadota</taxon>
        <taxon>Gammaproteobacteria</taxon>
        <taxon>Oceanospirillales</taxon>
        <taxon>Oceanospirillaceae</taxon>
        <taxon>Marinobacterium</taxon>
    </lineage>
</organism>